<proteinExistence type="predicted"/>
<comment type="caution">
    <text evidence="1">The sequence shown here is derived from an EMBL/GenBank/DDBJ whole genome shotgun (WGS) entry which is preliminary data.</text>
</comment>
<dbReference type="Proteomes" id="UP000765509">
    <property type="component" value="Unassembled WGS sequence"/>
</dbReference>
<dbReference type="EMBL" id="AVOT02058797">
    <property type="protein sequence ID" value="MBW0552600.1"/>
    <property type="molecule type" value="Genomic_DNA"/>
</dbReference>
<gene>
    <name evidence="1" type="ORF">O181_092315</name>
</gene>
<name>A0A9Q3IYC0_9BASI</name>
<sequence length="145" mass="16496">MLRWQIAIQEHRGNMTIVHKAGNIHKNADGLSIWALPNTPENPAYVPTGSKLQIPIEIINITDVGTEFFEEVRDNYKLDKNCHTLTSLLDKDCKDSALANSLDDIWKTSYDNGRFHLFDGILYHISKHTCVMVLCSRMLISTILL</sequence>
<dbReference type="OrthoDB" id="2507171at2759"/>
<organism evidence="1 2">
    <name type="scientific">Austropuccinia psidii MF-1</name>
    <dbReference type="NCBI Taxonomy" id="1389203"/>
    <lineage>
        <taxon>Eukaryota</taxon>
        <taxon>Fungi</taxon>
        <taxon>Dikarya</taxon>
        <taxon>Basidiomycota</taxon>
        <taxon>Pucciniomycotina</taxon>
        <taxon>Pucciniomycetes</taxon>
        <taxon>Pucciniales</taxon>
        <taxon>Sphaerophragmiaceae</taxon>
        <taxon>Austropuccinia</taxon>
    </lineage>
</organism>
<evidence type="ECO:0000313" key="2">
    <source>
        <dbReference type="Proteomes" id="UP000765509"/>
    </source>
</evidence>
<evidence type="ECO:0000313" key="1">
    <source>
        <dbReference type="EMBL" id="MBW0552600.1"/>
    </source>
</evidence>
<dbReference type="AlphaFoldDB" id="A0A9Q3IYC0"/>
<keyword evidence="2" id="KW-1185">Reference proteome</keyword>
<accession>A0A9Q3IYC0</accession>
<reference evidence="1" key="1">
    <citation type="submission" date="2021-03" db="EMBL/GenBank/DDBJ databases">
        <title>Draft genome sequence of rust myrtle Austropuccinia psidii MF-1, a brazilian biotype.</title>
        <authorList>
            <person name="Quecine M.C."/>
            <person name="Pachon D.M.R."/>
            <person name="Bonatelli M.L."/>
            <person name="Correr F.H."/>
            <person name="Franceschini L.M."/>
            <person name="Leite T.F."/>
            <person name="Margarido G.R.A."/>
            <person name="Almeida C.A."/>
            <person name="Ferrarezi J.A."/>
            <person name="Labate C.A."/>
        </authorList>
    </citation>
    <scope>NUCLEOTIDE SEQUENCE</scope>
    <source>
        <strain evidence="1">MF-1</strain>
    </source>
</reference>
<protein>
    <submittedName>
        <fullName evidence="1">Uncharacterized protein</fullName>
    </submittedName>
</protein>